<dbReference type="InterPro" id="IPR052027">
    <property type="entry name" value="PspC"/>
</dbReference>
<dbReference type="EMBL" id="LT607754">
    <property type="protein sequence ID" value="SCG45368.1"/>
    <property type="molecule type" value="Genomic_DNA"/>
</dbReference>
<evidence type="ECO:0000313" key="9">
    <source>
        <dbReference type="Proteomes" id="UP000198221"/>
    </source>
</evidence>
<dbReference type="Proteomes" id="UP000198221">
    <property type="component" value="Chromosome I"/>
</dbReference>
<protein>
    <submittedName>
        <fullName evidence="8">Phage shock protein C (PspC) family protein</fullName>
    </submittedName>
</protein>
<keyword evidence="3 6" id="KW-0812">Transmembrane</keyword>
<dbReference type="PANTHER" id="PTHR33885">
    <property type="entry name" value="PHAGE SHOCK PROTEIN C"/>
    <property type="match status" value="1"/>
</dbReference>
<feature type="domain" description="Phage shock protein PspC N-terminal" evidence="7">
    <location>
        <begin position="3"/>
        <end position="60"/>
    </location>
</feature>
<dbReference type="OrthoDB" id="7359894at2"/>
<evidence type="ECO:0000256" key="5">
    <source>
        <dbReference type="ARBA" id="ARBA00023136"/>
    </source>
</evidence>
<keyword evidence="9" id="KW-1185">Reference proteome</keyword>
<evidence type="ECO:0000313" key="8">
    <source>
        <dbReference type="EMBL" id="SCG45368.1"/>
    </source>
</evidence>
<dbReference type="RefSeq" id="WP_089011470.1">
    <property type="nucleotide sequence ID" value="NZ_LT607754.1"/>
</dbReference>
<feature type="transmembrane region" description="Helical" evidence="6">
    <location>
        <begin position="34"/>
        <end position="57"/>
    </location>
</feature>
<keyword evidence="4 6" id="KW-1133">Transmembrane helix</keyword>
<dbReference type="Pfam" id="PF04024">
    <property type="entry name" value="PspC"/>
    <property type="match status" value="1"/>
</dbReference>
<evidence type="ECO:0000256" key="6">
    <source>
        <dbReference type="SAM" id="Phobius"/>
    </source>
</evidence>
<dbReference type="GO" id="GO:0005886">
    <property type="term" value="C:plasma membrane"/>
    <property type="evidence" value="ECO:0007669"/>
    <property type="project" value="UniProtKB-SubCell"/>
</dbReference>
<accession>A0A1C5HH72</accession>
<keyword evidence="2" id="KW-1003">Cell membrane</keyword>
<comment type="subcellular location">
    <subcellularLocation>
        <location evidence="1">Cell membrane</location>
        <topology evidence="1">Single-pass membrane protein</topology>
    </subcellularLocation>
</comment>
<keyword evidence="5 6" id="KW-0472">Membrane</keyword>
<evidence type="ECO:0000256" key="4">
    <source>
        <dbReference type="ARBA" id="ARBA00022989"/>
    </source>
</evidence>
<dbReference type="AlphaFoldDB" id="A0A1C5HH72"/>
<organism evidence="8 9">
    <name type="scientific">Micromonospora inositola</name>
    <dbReference type="NCBI Taxonomy" id="47865"/>
    <lineage>
        <taxon>Bacteria</taxon>
        <taxon>Bacillati</taxon>
        <taxon>Actinomycetota</taxon>
        <taxon>Actinomycetes</taxon>
        <taxon>Micromonosporales</taxon>
        <taxon>Micromonosporaceae</taxon>
        <taxon>Micromonospora</taxon>
    </lineage>
</organism>
<reference evidence="9" key="1">
    <citation type="submission" date="2016-06" db="EMBL/GenBank/DDBJ databases">
        <authorList>
            <person name="Varghese N."/>
            <person name="Submissions Spin"/>
        </authorList>
    </citation>
    <scope>NUCLEOTIDE SEQUENCE [LARGE SCALE GENOMIC DNA]</scope>
    <source>
        <strain evidence="9">DSM 43819</strain>
    </source>
</reference>
<evidence type="ECO:0000259" key="7">
    <source>
        <dbReference type="Pfam" id="PF04024"/>
    </source>
</evidence>
<name>A0A1C5HH72_9ACTN</name>
<evidence type="ECO:0000256" key="3">
    <source>
        <dbReference type="ARBA" id="ARBA00022692"/>
    </source>
</evidence>
<evidence type="ECO:0000256" key="1">
    <source>
        <dbReference type="ARBA" id="ARBA00004162"/>
    </source>
</evidence>
<gene>
    <name evidence="8" type="ORF">GA0070613_1331</name>
</gene>
<dbReference type="InterPro" id="IPR007168">
    <property type="entry name" value="Phageshock_PspC_N"/>
</dbReference>
<evidence type="ECO:0000256" key="2">
    <source>
        <dbReference type="ARBA" id="ARBA00022475"/>
    </source>
</evidence>
<dbReference type="PANTHER" id="PTHR33885:SF3">
    <property type="entry name" value="PHAGE SHOCK PROTEIN C"/>
    <property type="match status" value="1"/>
</dbReference>
<proteinExistence type="predicted"/>
<sequence length="68" mass="7697">MSRKLVRPRQGRMLAGVCAGLAQRFGMSAGMIRLLFLLSLLLPGTQVIVYLVLWILMPNEDRYAATRY</sequence>